<dbReference type="RefSeq" id="WP_220142284.1">
    <property type="nucleotide sequence ID" value="NZ_JAHXZI010000001.1"/>
</dbReference>
<evidence type="ECO:0000313" key="2">
    <source>
        <dbReference type="EMBL" id="MBW6432719.1"/>
    </source>
</evidence>
<feature type="region of interest" description="Disordered" evidence="1">
    <location>
        <begin position="28"/>
        <end position="49"/>
    </location>
</feature>
<dbReference type="EMBL" id="JAHXZI010000001">
    <property type="protein sequence ID" value="MBW6432719.1"/>
    <property type="molecule type" value="Genomic_DNA"/>
</dbReference>
<reference evidence="2 3" key="1">
    <citation type="journal article" date="2013" name="Antonie Van Leeuwenhoek">
        <title>Actinoplanes hulinensis sp. nov., a novel actinomycete isolated from soybean root (Glycine max (L.) Merr).</title>
        <authorList>
            <person name="Shen Y."/>
            <person name="Liu C."/>
            <person name="Wang X."/>
            <person name="Zhao J."/>
            <person name="Jia F."/>
            <person name="Zhang Y."/>
            <person name="Wang L."/>
            <person name="Yang D."/>
            <person name="Xiang W."/>
        </authorList>
    </citation>
    <scope>NUCLEOTIDE SEQUENCE [LARGE SCALE GENOMIC DNA]</scope>
    <source>
        <strain evidence="2 3">NEAU-M9</strain>
    </source>
</reference>
<proteinExistence type="predicted"/>
<sequence>MLAAVASESLPYTDPRAGYPAAVAYQAARTPESAAAPTATRQATDPDEM</sequence>
<gene>
    <name evidence="2" type="ORF">KZ829_03060</name>
</gene>
<keyword evidence="3" id="KW-1185">Reference proteome</keyword>
<evidence type="ECO:0000256" key="1">
    <source>
        <dbReference type="SAM" id="MobiDB-lite"/>
    </source>
</evidence>
<evidence type="ECO:0000313" key="3">
    <source>
        <dbReference type="Proteomes" id="UP001519863"/>
    </source>
</evidence>
<organism evidence="2 3">
    <name type="scientific">Actinoplanes hulinensis</name>
    <dbReference type="NCBI Taxonomy" id="1144547"/>
    <lineage>
        <taxon>Bacteria</taxon>
        <taxon>Bacillati</taxon>
        <taxon>Actinomycetota</taxon>
        <taxon>Actinomycetes</taxon>
        <taxon>Micromonosporales</taxon>
        <taxon>Micromonosporaceae</taxon>
        <taxon>Actinoplanes</taxon>
    </lineage>
</organism>
<protein>
    <submittedName>
        <fullName evidence="2">Uncharacterized protein</fullName>
    </submittedName>
</protein>
<comment type="caution">
    <text evidence="2">The sequence shown here is derived from an EMBL/GenBank/DDBJ whole genome shotgun (WGS) entry which is preliminary data.</text>
</comment>
<accession>A0ABS7AVB8</accession>
<dbReference type="Proteomes" id="UP001519863">
    <property type="component" value="Unassembled WGS sequence"/>
</dbReference>
<name>A0ABS7AVB8_9ACTN</name>